<organism evidence="1 2">
    <name type="scientific">Paragonimus skrjabini miyazakii</name>
    <dbReference type="NCBI Taxonomy" id="59628"/>
    <lineage>
        <taxon>Eukaryota</taxon>
        <taxon>Metazoa</taxon>
        <taxon>Spiralia</taxon>
        <taxon>Lophotrochozoa</taxon>
        <taxon>Platyhelminthes</taxon>
        <taxon>Trematoda</taxon>
        <taxon>Digenea</taxon>
        <taxon>Plagiorchiida</taxon>
        <taxon>Troglotremata</taxon>
        <taxon>Troglotrematidae</taxon>
        <taxon>Paragonimus</taxon>
    </lineage>
</organism>
<dbReference type="AlphaFoldDB" id="A0A8S9YY96"/>
<evidence type="ECO:0000313" key="1">
    <source>
        <dbReference type="EMBL" id="KAF7255857.1"/>
    </source>
</evidence>
<accession>A0A8S9YY96</accession>
<gene>
    <name evidence="1" type="ORF">EG68_06695</name>
</gene>
<sequence>MMMMMIVHQSEFEDSSYRNLASRSARSVTRKTCCHPPTSLTCKNWFFPRYCRWSNRYLCFSPVYQIFPVNLFPN</sequence>
<keyword evidence="2" id="KW-1185">Reference proteome</keyword>
<evidence type="ECO:0000313" key="2">
    <source>
        <dbReference type="Proteomes" id="UP000822476"/>
    </source>
</evidence>
<name>A0A8S9YY96_9TREM</name>
<reference evidence="1" key="1">
    <citation type="submission" date="2019-07" db="EMBL/GenBank/DDBJ databases">
        <title>Annotation for the trematode Paragonimus miyazaki's.</title>
        <authorList>
            <person name="Choi Y.-J."/>
        </authorList>
    </citation>
    <scope>NUCLEOTIDE SEQUENCE</scope>
    <source>
        <strain evidence="1">Japan</strain>
    </source>
</reference>
<protein>
    <submittedName>
        <fullName evidence="1">Uncharacterized protein</fullName>
    </submittedName>
</protein>
<comment type="caution">
    <text evidence="1">The sequence shown here is derived from an EMBL/GenBank/DDBJ whole genome shotgun (WGS) entry which is preliminary data.</text>
</comment>
<proteinExistence type="predicted"/>
<dbReference type="EMBL" id="JTDE01003606">
    <property type="protein sequence ID" value="KAF7255857.1"/>
    <property type="molecule type" value="Genomic_DNA"/>
</dbReference>
<dbReference type="Proteomes" id="UP000822476">
    <property type="component" value="Unassembled WGS sequence"/>
</dbReference>